<feature type="domain" description="Metallo-beta-lactamase" evidence="3">
    <location>
        <begin position="19"/>
        <end position="228"/>
    </location>
</feature>
<name>A0A9D2SFN7_9FIRM</name>
<comment type="caution">
    <text evidence="4">The sequence shown here is derived from an EMBL/GenBank/DDBJ whole genome shotgun (WGS) entry which is preliminary data.</text>
</comment>
<dbReference type="Pfam" id="PF23023">
    <property type="entry name" value="Anti-Pycsar_Apyc1"/>
    <property type="match status" value="1"/>
</dbReference>
<evidence type="ECO:0000313" key="5">
    <source>
        <dbReference type="Proteomes" id="UP000826793"/>
    </source>
</evidence>
<feature type="region of interest" description="Disordered" evidence="2">
    <location>
        <begin position="1"/>
        <end position="20"/>
    </location>
</feature>
<evidence type="ECO:0000256" key="2">
    <source>
        <dbReference type="SAM" id="MobiDB-lite"/>
    </source>
</evidence>
<dbReference type="Gene3D" id="3.60.15.10">
    <property type="entry name" value="Ribonuclease Z/Hydroxyacylglutathione hydrolase-like"/>
    <property type="match status" value="1"/>
</dbReference>
<proteinExistence type="predicted"/>
<feature type="compositionally biased region" description="Polar residues" evidence="2">
    <location>
        <begin position="7"/>
        <end position="20"/>
    </location>
</feature>
<reference evidence="4" key="2">
    <citation type="submission" date="2021-04" db="EMBL/GenBank/DDBJ databases">
        <authorList>
            <person name="Gilroy R."/>
        </authorList>
    </citation>
    <scope>NUCLEOTIDE SEQUENCE</scope>
    <source>
        <strain evidence="4">CHK185-1770</strain>
    </source>
</reference>
<evidence type="ECO:0000256" key="1">
    <source>
        <dbReference type="ARBA" id="ARBA00022759"/>
    </source>
</evidence>
<dbReference type="AlphaFoldDB" id="A0A9D2SFN7"/>
<dbReference type="SUPFAM" id="SSF56281">
    <property type="entry name" value="Metallo-hydrolase/oxidoreductase"/>
    <property type="match status" value="1"/>
</dbReference>
<gene>
    <name evidence="4" type="ORF">H9710_05450</name>
</gene>
<reference evidence="4" key="1">
    <citation type="journal article" date="2021" name="PeerJ">
        <title>Extensive microbial diversity within the chicken gut microbiome revealed by metagenomics and culture.</title>
        <authorList>
            <person name="Gilroy R."/>
            <person name="Ravi A."/>
            <person name="Getino M."/>
            <person name="Pursley I."/>
            <person name="Horton D.L."/>
            <person name="Alikhan N.F."/>
            <person name="Baker D."/>
            <person name="Gharbi K."/>
            <person name="Hall N."/>
            <person name="Watson M."/>
            <person name="Adriaenssens E.M."/>
            <person name="Foster-Nyarko E."/>
            <person name="Jarju S."/>
            <person name="Secka A."/>
            <person name="Antonio M."/>
            <person name="Oren A."/>
            <person name="Chaudhuri R.R."/>
            <person name="La Ragione R."/>
            <person name="Hildebrand F."/>
            <person name="Pallen M.J."/>
        </authorList>
    </citation>
    <scope>NUCLEOTIDE SEQUENCE</scope>
    <source>
        <strain evidence="4">CHK185-1770</strain>
    </source>
</reference>
<dbReference type="SMART" id="SM00849">
    <property type="entry name" value="Lactamase_B"/>
    <property type="match status" value="1"/>
</dbReference>
<dbReference type="PANTHER" id="PTHR46018">
    <property type="entry name" value="ZINC PHOSPHODIESTERASE ELAC PROTEIN 1"/>
    <property type="match status" value="1"/>
</dbReference>
<sequence length="262" mass="28932">MKLTVLGSCSGTEPQPNRHQTSVAVETGGKLFYVDAGENCCYSSYLGGIDQTRTAAVFITHTHMDHVGGLPHLLWNLRKICTLSPENQEAMQGRTIEVHMPDLSVYAGVRAMLLASEGHYDTVFRLEPHMLRDGAAFHRDGITFTAFHNLHLGVPAPGTSWKSYSFLLEAEGKKVLFSGDFRDLSELLSHMKGADLVFLETGHHRAASLCWELKNSGIRTGKLVFYHHGVEILQDFSGELQAARAILGDQVEFADDGSVYQL</sequence>
<keyword evidence="1" id="KW-0378">Hydrolase</keyword>
<organism evidence="4 5">
    <name type="scientific">Candidatus Acutalibacter pullicola</name>
    <dbReference type="NCBI Taxonomy" id="2838417"/>
    <lineage>
        <taxon>Bacteria</taxon>
        <taxon>Bacillati</taxon>
        <taxon>Bacillota</taxon>
        <taxon>Clostridia</taxon>
        <taxon>Eubacteriales</taxon>
        <taxon>Acutalibacteraceae</taxon>
        <taxon>Acutalibacter</taxon>
    </lineage>
</organism>
<evidence type="ECO:0000259" key="3">
    <source>
        <dbReference type="SMART" id="SM00849"/>
    </source>
</evidence>
<protein>
    <submittedName>
        <fullName evidence="4">MBL fold metallo-hydrolase</fullName>
    </submittedName>
</protein>
<dbReference type="PANTHER" id="PTHR46018:SF2">
    <property type="entry name" value="ZINC PHOSPHODIESTERASE ELAC PROTEIN 1"/>
    <property type="match status" value="1"/>
</dbReference>
<accession>A0A9D2SFN7</accession>
<dbReference type="InterPro" id="IPR001279">
    <property type="entry name" value="Metallo-B-lactamas"/>
</dbReference>
<dbReference type="Proteomes" id="UP000826793">
    <property type="component" value="Unassembled WGS sequence"/>
</dbReference>
<dbReference type="InterPro" id="IPR036866">
    <property type="entry name" value="RibonucZ/Hydroxyglut_hydro"/>
</dbReference>
<dbReference type="GO" id="GO:0042781">
    <property type="term" value="F:3'-tRNA processing endoribonuclease activity"/>
    <property type="evidence" value="ECO:0007669"/>
    <property type="project" value="TreeGrafter"/>
</dbReference>
<keyword evidence="1" id="KW-0255">Endonuclease</keyword>
<dbReference type="EMBL" id="DWXG01000042">
    <property type="protein sequence ID" value="HJB98011.1"/>
    <property type="molecule type" value="Genomic_DNA"/>
</dbReference>
<keyword evidence="1" id="KW-0540">Nuclease</keyword>
<evidence type="ECO:0000313" key="4">
    <source>
        <dbReference type="EMBL" id="HJB98011.1"/>
    </source>
</evidence>